<keyword evidence="1" id="KW-0597">Phosphoprotein</keyword>
<dbReference type="Pfam" id="PF00072">
    <property type="entry name" value="Response_reg"/>
    <property type="match status" value="1"/>
</dbReference>
<feature type="domain" description="Response regulatory" evidence="2">
    <location>
        <begin position="6"/>
        <end position="131"/>
    </location>
</feature>
<dbReference type="PANTHER" id="PTHR44520:SF2">
    <property type="entry name" value="RESPONSE REGULATOR RCP1"/>
    <property type="match status" value="1"/>
</dbReference>
<organism evidence="3 4">
    <name type="scientific">Zunongwangia endophytica</name>
    <dbReference type="NCBI Taxonomy" id="1808945"/>
    <lineage>
        <taxon>Bacteria</taxon>
        <taxon>Pseudomonadati</taxon>
        <taxon>Bacteroidota</taxon>
        <taxon>Flavobacteriia</taxon>
        <taxon>Flavobacteriales</taxon>
        <taxon>Flavobacteriaceae</taxon>
        <taxon>Zunongwangia</taxon>
    </lineage>
</organism>
<proteinExistence type="predicted"/>
<gene>
    <name evidence="3" type="ORF">ACFOS1_00585</name>
</gene>
<dbReference type="Proteomes" id="UP001595793">
    <property type="component" value="Unassembled WGS sequence"/>
</dbReference>
<name>A0ABV8H6C3_9FLAO</name>
<dbReference type="Gene3D" id="3.40.50.2300">
    <property type="match status" value="1"/>
</dbReference>
<feature type="modified residue" description="4-aspartylphosphate" evidence="1">
    <location>
        <position position="63"/>
    </location>
</feature>
<sequence>MKKIDLACIIDDDPIFVFSAKKIMELADFSNGFIVFGNGKEALNHLHALIASNKELPDVILLDLNMPVMDGWEFLDNFIKIESEKVITIYIVSSSVDQSDIDKAKSYDGVSNYIVKPVTIDSLKKVLKNHEV</sequence>
<evidence type="ECO:0000256" key="1">
    <source>
        <dbReference type="PROSITE-ProRule" id="PRU00169"/>
    </source>
</evidence>
<dbReference type="PANTHER" id="PTHR44520">
    <property type="entry name" value="RESPONSE REGULATOR RCP1-RELATED"/>
    <property type="match status" value="1"/>
</dbReference>
<evidence type="ECO:0000313" key="3">
    <source>
        <dbReference type="EMBL" id="MFC4025889.1"/>
    </source>
</evidence>
<dbReference type="PROSITE" id="PS50110">
    <property type="entry name" value="RESPONSE_REGULATORY"/>
    <property type="match status" value="1"/>
</dbReference>
<accession>A0ABV8H6C3</accession>
<dbReference type="RefSeq" id="WP_290232917.1">
    <property type="nucleotide sequence ID" value="NZ_JAUFPZ010000002.1"/>
</dbReference>
<dbReference type="EMBL" id="JBHSAS010000002">
    <property type="protein sequence ID" value="MFC4025889.1"/>
    <property type="molecule type" value="Genomic_DNA"/>
</dbReference>
<keyword evidence="4" id="KW-1185">Reference proteome</keyword>
<dbReference type="InterPro" id="IPR011006">
    <property type="entry name" value="CheY-like_superfamily"/>
</dbReference>
<dbReference type="SUPFAM" id="SSF52172">
    <property type="entry name" value="CheY-like"/>
    <property type="match status" value="1"/>
</dbReference>
<evidence type="ECO:0000313" key="4">
    <source>
        <dbReference type="Proteomes" id="UP001595793"/>
    </source>
</evidence>
<dbReference type="InterPro" id="IPR001789">
    <property type="entry name" value="Sig_transdc_resp-reg_receiver"/>
</dbReference>
<reference evidence="4" key="1">
    <citation type="journal article" date="2019" name="Int. J. Syst. Evol. Microbiol.">
        <title>The Global Catalogue of Microorganisms (GCM) 10K type strain sequencing project: providing services to taxonomists for standard genome sequencing and annotation.</title>
        <authorList>
            <consortium name="The Broad Institute Genomics Platform"/>
            <consortium name="The Broad Institute Genome Sequencing Center for Infectious Disease"/>
            <person name="Wu L."/>
            <person name="Ma J."/>
        </authorList>
    </citation>
    <scope>NUCLEOTIDE SEQUENCE [LARGE SCALE GENOMIC DNA]</scope>
    <source>
        <strain evidence="4">CECT 9128</strain>
    </source>
</reference>
<comment type="caution">
    <text evidence="3">The sequence shown here is derived from an EMBL/GenBank/DDBJ whole genome shotgun (WGS) entry which is preliminary data.</text>
</comment>
<evidence type="ECO:0000259" key="2">
    <source>
        <dbReference type="PROSITE" id="PS50110"/>
    </source>
</evidence>
<dbReference type="SMART" id="SM00448">
    <property type="entry name" value="REC"/>
    <property type="match status" value="1"/>
</dbReference>
<dbReference type="InterPro" id="IPR052893">
    <property type="entry name" value="TCS_response_regulator"/>
</dbReference>
<protein>
    <submittedName>
        <fullName evidence="3">Response regulator</fullName>
    </submittedName>
</protein>